<name>A0A9E8SDS5_9FLAO</name>
<evidence type="ECO:0000313" key="2">
    <source>
        <dbReference type="EMBL" id="WAC02421.1"/>
    </source>
</evidence>
<dbReference type="RefSeq" id="WP_267677019.1">
    <property type="nucleotide sequence ID" value="NZ_CP113088.1"/>
</dbReference>
<sequence length="123" mass="13748">MSNTFLSLVIVGILIGHLVAVVVGYKILKATVLMSYVNAVVAISVFIFWINKNLSIKQHHFDIREAFALGFEVCILIVALYSIVGYHHNSYVQVLNYIGFGLHVLIAIGMLLFIATFQMNTLF</sequence>
<dbReference type="Proteomes" id="UP001164705">
    <property type="component" value="Chromosome"/>
</dbReference>
<evidence type="ECO:0000313" key="3">
    <source>
        <dbReference type="Proteomes" id="UP001164705"/>
    </source>
</evidence>
<keyword evidence="1" id="KW-0812">Transmembrane</keyword>
<dbReference type="EMBL" id="CP113088">
    <property type="protein sequence ID" value="WAC02421.1"/>
    <property type="molecule type" value="Genomic_DNA"/>
</dbReference>
<protein>
    <submittedName>
        <fullName evidence="2">Uncharacterized protein</fullName>
    </submittedName>
</protein>
<feature type="transmembrane region" description="Helical" evidence="1">
    <location>
        <begin position="94"/>
        <end position="117"/>
    </location>
</feature>
<proteinExistence type="predicted"/>
<evidence type="ECO:0000256" key="1">
    <source>
        <dbReference type="SAM" id="Phobius"/>
    </source>
</evidence>
<feature type="transmembrane region" description="Helical" evidence="1">
    <location>
        <begin position="66"/>
        <end position="88"/>
    </location>
</feature>
<reference evidence="2" key="1">
    <citation type="submission" date="2022-11" db="EMBL/GenBank/DDBJ databases">
        <title>Lacinutrix neustonica HL-RS19T sp. nov., isolated from the surface microlayer sample of brackish Lake Shihwa.</title>
        <authorList>
            <person name="Choi J.Y."/>
            <person name="Hwang C.Y."/>
        </authorList>
    </citation>
    <scope>NUCLEOTIDE SEQUENCE</scope>
    <source>
        <strain evidence="2">HL-RS19</strain>
    </source>
</reference>
<accession>A0A9E8SDS5</accession>
<dbReference type="KEGG" id="lnu:N7U66_01510"/>
<gene>
    <name evidence="2" type="ORF">N7U66_01510</name>
</gene>
<keyword evidence="1" id="KW-0472">Membrane</keyword>
<keyword evidence="1" id="KW-1133">Transmembrane helix</keyword>
<dbReference type="AlphaFoldDB" id="A0A9E8SDS5"/>
<keyword evidence="3" id="KW-1185">Reference proteome</keyword>
<feature type="transmembrane region" description="Helical" evidence="1">
    <location>
        <begin position="30"/>
        <end position="50"/>
    </location>
</feature>
<organism evidence="2 3">
    <name type="scientific">Lacinutrix neustonica</name>
    <dbReference type="NCBI Taxonomy" id="2980107"/>
    <lineage>
        <taxon>Bacteria</taxon>
        <taxon>Pseudomonadati</taxon>
        <taxon>Bacteroidota</taxon>
        <taxon>Flavobacteriia</taxon>
        <taxon>Flavobacteriales</taxon>
        <taxon>Flavobacteriaceae</taxon>
        <taxon>Lacinutrix</taxon>
    </lineage>
</organism>